<feature type="domain" description="DUF2529" evidence="1">
    <location>
        <begin position="1"/>
        <end position="168"/>
    </location>
</feature>
<sequence length="173" mass="18589">MLKMFTTQLSGLFKRLQEQEEFALEDGARLLAQAAAGQGTIYIYGTGEMAAVHLEAVHGAEPLAGAAVFDAEKVTSADRVLMFARYSNDPEALAIAQKLADSFIPFAAASTVVGGDEPGLEALADVHVDLKLTKGMLPDETGGRFALPTSMAALFVYYGFKFIIDEMLAEYEE</sequence>
<name>A0A0M2SZE8_9BACI</name>
<comment type="caution">
    <text evidence="2">The sequence shown here is derived from an EMBL/GenBank/DDBJ whole genome shotgun (WGS) entry which is preliminary data.</text>
</comment>
<proteinExistence type="predicted"/>
<dbReference type="Gene3D" id="3.40.50.10490">
    <property type="entry name" value="Glucose-6-phosphate isomerase like protein, domain 1"/>
    <property type="match status" value="1"/>
</dbReference>
<dbReference type="Pfam" id="PF10740">
    <property type="entry name" value="DUF2529"/>
    <property type="match status" value="1"/>
</dbReference>
<dbReference type="PATRIC" id="fig|1408103.3.peg.2445"/>
<dbReference type="EMBL" id="LAYY01000010">
    <property type="protein sequence ID" value="KKK37975.1"/>
    <property type="molecule type" value="Genomic_DNA"/>
</dbReference>
<accession>A0A0M2SZE8</accession>
<evidence type="ECO:0000259" key="1">
    <source>
        <dbReference type="Pfam" id="PF10740"/>
    </source>
</evidence>
<evidence type="ECO:0000313" key="2">
    <source>
        <dbReference type="EMBL" id="KKK37975.1"/>
    </source>
</evidence>
<organism evidence="2 3">
    <name type="scientific">Mesobacillus campisalis</name>
    <dbReference type="NCBI Taxonomy" id="1408103"/>
    <lineage>
        <taxon>Bacteria</taxon>
        <taxon>Bacillati</taxon>
        <taxon>Bacillota</taxon>
        <taxon>Bacilli</taxon>
        <taxon>Bacillales</taxon>
        <taxon>Bacillaceae</taxon>
        <taxon>Mesobacillus</taxon>
    </lineage>
</organism>
<dbReference type="Proteomes" id="UP000034166">
    <property type="component" value="Unassembled WGS sequence"/>
</dbReference>
<reference evidence="2 3" key="1">
    <citation type="submission" date="2015-04" db="EMBL/GenBank/DDBJ databases">
        <title>Taxonomic description and genome sequence of Bacillus campisalis sp. nov., a novel member of the genus Bacillus isolated from solar saltern.</title>
        <authorList>
            <person name="Mathan Kumar R."/>
            <person name="Kaur G."/>
            <person name="Kumar A."/>
            <person name="Singh N.K."/>
            <person name="Kaur N."/>
            <person name="Kumar N."/>
            <person name="Mayilraj S."/>
        </authorList>
    </citation>
    <scope>NUCLEOTIDE SEQUENCE [LARGE SCALE GENOMIC DNA]</scope>
    <source>
        <strain evidence="2 3">SA2-6</strain>
    </source>
</reference>
<evidence type="ECO:0000313" key="3">
    <source>
        <dbReference type="Proteomes" id="UP000034166"/>
    </source>
</evidence>
<dbReference type="InterPro" id="IPR019676">
    <property type="entry name" value="DUF2529"/>
</dbReference>
<dbReference type="RefSeq" id="WP_046523787.1">
    <property type="nucleotide sequence ID" value="NZ_LAYY01000010.1"/>
</dbReference>
<gene>
    <name evidence="2" type="ORF">WQ57_10840</name>
</gene>
<dbReference type="OrthoDB" id="2737584at2"/>
<keyword evidence="3" id="KW-1185">Reference proteome</keyword>
<protein>
    <recommendedName>
        <fullName evidence="1">DUF2529 domain-containing protein</fullName>
    </recommendedName>
</protein>
<dbReference type="AlphaFoldDB" id="A0A0M2SZE8"/>